<dbReference type="PROSITE" id="PS50075">
    <property type="entry name" value="CARRIER"/>
    <property type="match status" value="1"/>
</dbReference>
<dbReference type="Pfam" id="PF00698">
    <property type="entry name" value="Acyl_transf_1"/>
    <property type="match status" value="1"/>
</dbReference>
<evidence type="ECO:0000256" key="1">
    <source>
        <dbReference type="ARBA" id="ARBA00001957"/>
    </source>
</evidence>
<dbReference type="SMART" id="SM00825">
    <property type="entry name" value="PKS_KS"/>
    <property type="match status" value="1"/>
</dbReference>
<dbReference type="SMART" id="SM00827">
    <property type="entry name" value="PKS_AT"/>
    <property type="match status" value="1"/>
</dbReference>
<dbReference type="FunFam" id="3.40.47.10:FF:000019">
    <property type="entry name" value="Polyketide synthase type I"/>
    <property type="match status" value="1"/>
</dbReference>
<dbReference type="Gene3D" id="3.30.70.3290">
    <property type="match status" value="1"/>
</dbReference>
<keyword evidence="4" id="KW-0808">Transferase</keyword>
<dbReference type="PROSITE" id="PS52004">
    <property type="entry name" value="KS3_2"/>
    <property type="match status" value="1"/>
</dbReference>
<dbReference type="InterPro" id="IPR014031">
    <property type="entry name" value="Ketoacyl_synth_C"/>
</dbReference>
<dbReference type="InterPro" id="IPR041618">
    <property type="entry name" value="PKS_DE"/>
</dbReference>
<keyword evidence="3" id="KW-0597">Phosphoprotein</keyword>
<dbReference type="SMART" id="SM00823">
    <property type="entry name" value="PKS_PP"/>
    <property type="match status" value="1"/>
</dbReference>
<dbReference type="Gene3D" id="3.40.366.10">
    <property type="entry name" value="Malonyl-Coenzyme A Acyl Carrier Protein, domain 2"/>
    <property type="match status" value="1"/>
</dbReference>
<dbReference type="InterPro" id="IPR016039">
    <property type="entry name" value="Thiolase-like"/>
</dbReference>
<dbReference type="GO" id="GO:0033068">
    <property type="term" value="P:macrolide biosynthetic process"/>
    <property type="evidence" value="ECO:0007669"/>
    <property type="project" value="UniProtKB-ARBA"/>
</dbReference>
<proteinExistence type="predicted"/>
<dbReference type="Pfam" id="PF08990">
    <property type="entry name" value="Docking"/>
    <property type="match status" value="1"/>
</dbReference>
<evidence type="ECO:0000256" key="6">
    <source>
        <dbReference type="ARBA" id="ARBA00023268"/>
    </source>
</evidence>
<dbReference type="InterPro" id="IPR014030">
    <property type="entry name" value="Ketoacyl_synth_N"/>
</dbReference>
<gene>
    <name evidence="10" type="primary">makA4</name>
</gene>
<dbReference type="InterPro" id="IPR020841">
    <property type="entry name" value="PKS_Beta-ketoAc_synthase_dom"/>
</dbReference>
<name>A0A0B6VPW5_9ACTN</name>
<dbReference type="SMART" id="SM01294">
    <property type="entry name" value="PKS_PP_betabranch"/>
    <property type="match status" value="1"/>
</dbReference>
<dbReference type="Pfam" id="PF00109">
    <property type="entry name" value="ketoacyl-synt"/>
    <property type="match status" value="1"/>
</dbReference>
<dbReference type="InterPro" id="IPR001227">
    <property type="entry name" value="Ac_transferase_dom_sf"/>
</dbReference>
<evidence type="ECO:0000256" key="2">
    <source>
        <dbReference type="ARBA" id="ARBA00022450"/>
    </source>
</evidence>
<dbReference type="Gene3D" id="3.40.47.10">
    <property type="match status" value="1"/>
</dbReference>
<dbReference type="SUPFAM" id="SSF55048">
    <property type="entry name" value="Probable ACP-binding domain of malonyl-CoA ACP transacylase"/>
    <property type="match status" value="1"/>
</dbReference>
<feature type="domain" description="Carrier" evidence="8">
    <location>
        <begin position="1020"/>
        <end position="1094"/>
    </location>
</feature>
<dbReference type="PANTHER" id="PTHR43775">
    <property type="entry name" value="FATTY ACID SYNTHASE"/>
    <property type="match status" value="1"/>
</dbReference>
<dbReference type="InterPro" id="IPR020806">
    <property type="entry name" value="PKS_PP-bd"/>
</dbReference>
<reference evidence="10" key="1">
    <citation type="submission" date="2015-01" db="EMBL/GenBank/DDBJ databases">
        <title>Characterization of the biosynthetic gene cluster for maklamicin, a spirotetronate-class antibiotic of the endophytic Micromonospora sp. GMKU326.</title>
        <authorList>
            <person name="Kitani S."/>
            <person name="Ratama D."/>
            <person name="Hashimoto J."/>
            <person name="Thamchaipenet A."/>
            <person name="Igarashi Y."/>
            <person name="Shin-ya K."/>
            <person name="Ikeda H."/>
            <person name="Nihira T."/>
        </authorList>
    </citation>
    <scope>NUCLEOTIDE SEQUENCE</scope>
    <source>
        <strain evidence="10">GMKU326</strain>
    </source>
</reference>
<comment type="cofactor">
    <cofactor evidence="1">
        <name>pantetheine 4'-phosphate</name>
        <dbReference type="ChEBI" id="CHEBI:47942"/>
    </cofactor>
</comment>
<dbReference type="CDD" id="cd00833">
    <property type="entry name" value="PKS"/>
    <property type="match status" value="1"/>
</dbReference>
<sequence length="1112" mass="116916">MTNEEKLIDYLKWVTADLHKTRQRLREVESAGQEPIAIVGMSCRYPGGVRSPEQLWELVSTGTDAIDEFPTDRGWNVAELYDPDPAREGKSYARTGGFVYDAHHFDARFFGIGPREALAIDPQQRLLLEASWEALEHAGLNPQRLAGSRTGVFVGVMYGDYGARLRFLAPAGLEGQVGTGSAGSVASGRISYELGLEGPAVTVDTACSSSLVATHLAAQALRAGECTLALAGGVTVMATPGVFVEFSRQRGLAPDGRCKSFGAGADGAGWGEGVGLLVLEKLSDARRNGHRVLAVISGSAVNQDGASNGLTAPNGPSQERLIRAALASAGLTPADVDAVEAHGTGTTLGDPIEAQALLATYGQQRAGGEPLWLGSIKSNIGHTQAAAGVAGIIKVVEALRHRMLPKTLHAEQPSPHVDWSSGAVGLLTEARPWPERDGGPRRAAVSSFGISGTNAHLIVEEAPPAEDASAETAPTGGSAPAVPLPWLLSARTAAALRAQADRLAAHLDRHPDLDPAAVAYTLATTRAQHPHRAVVIAEDRADARQRLGFLAQGEAASNVVTGRAAAGGKLAFLFTGQGAQHPGMGADLYARFPVFAAALDAACAALDPHLDRPLREVMFGRHDDLLGETTYIQPALFAYETAMHALLAAFGIHPDLLIGHSIGELTAAHVAGVLDLADAARLITTRARLMHEMPAGAMLAVTAPLDRVAPVLAEHHGVDLAAHNSPTSLVLAGDPADLDAVAARLTGEGVRTRRLHVPHAFHSAHTEPILDRFRAVAATVTYHPARLPIVSNLTGQVASDAELSDPDYWTRHIRHTVRYTDGTAALHRLGATGYVELGPDATLTTLSQEWLRTHAPEARPPLVPLAARRKPAVRTVLAGLAQLHVAGAPVDWSPLHPHPATVVELPTYPFERVRFWPDEPAAGTGAGPARTGEEAAFWAAVEDADAGALASLLGADEEARAALRAVLPSLAGWHRRRCAPPPRGHGPAGAADEPDADGAAEALAVLRARLAAAPAGEEHAVLLELLSREAALVLGYDDPEPIDPEGNFLELGFSSFTVLELSNRLEALGLRLAPALFYDHPTPLALARHLTGLLRDETTGSDRTPQPTGSSS</sequence>
<evidence type="ECO:0000259" key="8">
    <source>
        <dbReference type="PROSITE" id="PS50075"/>
    </source>
</evidence>
<dbReference type="InterPro" id="IPR015083">
    <property type="entry name" value="NorB/c/GfsB-D-like_docking"/>
</dbReference>
<keyword evidence="7" id="KW-0012">Acyltransferase</keyword>
<dbReference type="SUPFAM" id="SSF52151">
    <property type="entry name" value="FabD/lysophospholipase-like"/>
    <property type="match status" value="1"/>
</dbReference>
<dbReference type="Pfam" id="PF18369">
    <property type="entry name" value="PKS_DE"/>
    <property type="match status" value="1"/>
</dbReference>
<dbReference type="GO" id="GO:0006633">
    <property type="term" value="P:fatty acid biosynthetic process"/>
    <property type="evidence" value="ECO:0007669"/>
    <property type="project" value="TreeGrafter"/>
</dbReference>
<keyword evidence="2" id="KW-0596">Phosphopantetheine</keyword>
<dbReference type="InterPro" id="IPR050091">
    <property type="entry name" value="PKS_NRPS_Biosynth_Enz"/>
</dbReference>
<feature type="domain" description="Ketosynthase family 3 (KS3)" evidence="9">
    <location>
        <begin position="33"/>
        <end position="461"/>
    </location>
</feature>
<keyword evidence="5" id="KW-0045">Antibiotic biosynthesis</keyword>
<evidence type="ECO:0000256" key="4">
    <source>
        <dbReference type="ARBA" id="ARBA00022679"/>
    </source>
</evidence>
<keyword evidence="6" id="KW-0511">Multifunctional enzyme</keyword>
<protein>
    <submittedName>
        <fullName evidence="10">Type I polyketide synthase</fullName>
    </submittedName>
</protein>
<dbReference type="Pfam" id="PF02801">
    <property type="entry name" value="Ketoacyl-synt_C"/>
    <property type="match status" value="1"/>
</dbReference>
<evidence type="ECO:0000313" key="10">
    <source>
        <dbReference type="EMBL" id="BAQ25483.1"/>
    </source>
</evidence>
<organism evidence="10">
    <name type="scientific">Micromonospora sp. GMKU326</name>
    <dbReference type="NCBI Taxonomy" id="718015"/>
    <lineage>
        <taxon>Bacteria</taxon>
        <taxon>Bacillati</taxon>
        <taxon>Actinomycetota</taxon>
        <taxon>Actinomycetes</taxon>
        <taxon>Micromonosporales</taxon>
        <taxon>Micromonosporaceae</taxon>
        <taxon>Micromonospora</taxon>
    </lineage>
</organism>
<dbReference type="InterPro" id="IPR016036">
    <property type="entry name" value="Malonyl_transacylase_ACP-bd"/>
</dbReference>
<dbReference type="PANTHER" id="PTHR43775:SF51">
    <property type="entry name" value="INACTIVE PHENOLPHTHIOCEROL SYNTHESIS POLYKETIDE SYNTHASE TYPE I PKS1-RELATED"/>
    <property type="match status" value="1"/>
</dbReference>
<evidence type="ECO:0000259" key="9">
    <source>
        <dbReference type="PROSITE" id="PS52004"/>
    </source>
</evidence>
<dbReference type="GO" id="GO:0004312">
    <property type="term" value="F:fatty acid synthase activity"/>
    <property type="evidence" value="ECO:0007669"/>
    <property type="project" value="TreeGrafter"/>
</dbReference>
<dbReference type="EMBL" id="LC021382">
    <property type="protein sequence ID" value="BAQ25483.1"/>
    <property type="molecule type" value="Genomic_DNA"/>
</dbReference>
<dbReference type="SUPFAM" id="SSF47336">
    <property type="entry name" value="ACP-like"/>
    <property type="match status" value="1"/>
</dbReference>
<dbReference type="InterPro" id="IPR014043">
    <property type="entry name" value="Acyl_transferase_dom"/>
</dbReference>
<dbReference type="Gene3D" id="6.10.140.1830">
    <property type="match status" value="1"/>
</dbReference>
<dbReference type="GO" id="GO:0031177">
    <property type="term" value="F:phosphopantetheine binding"/>
    <property type="evidence" value="ECO:0007669"/>
    <property type="project" value="InterPro"/>
</dbReference>
<dbReference type="InterPro" id="IPR036736">
    <property type="entry name" value="ACP-like_sf"/>
</dbReference>
<dbReference type="InterPro" id="IPR032821">
    <property type="entry name" value="PKS_assoc"/>
</dbReference>
<evidence type="ECO:0000256" key="7">
    <source>
        <dbReference type="ARBA" id="ARBA00023315"/>
    </source>
</evidence>
<accession>A0A0B6VPW5</accession>
<dbReference type="Pfam" id="PF16197">
    <property type="entry name" value="KAsynt_C_assoc"/>
    <property type="match status" value="1"/>
</dbReference>
<dbReference type="SUPFAM" id="SSF53901">
    <property type="entry name" value="Thiolase-like"/>
    <property type="match status" value="1"/>
</dbReference>
<dbReference type="InterPro" id="IPR009081">
    <property type="entry name" value="PP-bd_ACP"/>
</dbReference>
<dbReference type="Gene3D" id="1.10.1200.10">
    <property type="entry name" value="ACP-like"/>
    <property type="match status" value="1"/>
</dbReference>
<evidence type="ECO:0000256" key="3">
    <source>
        <dbReference type="ARBA" id="ARBA00022553"/>
    </source>
</evidence>
<dbReference type="Pfam" id="PF00550">
    <property type="entry name" value="PP-binding"/>
    <property type="match status" value="1"/>
</dbReference>
<dbReference type="AlphaFoldDB" id="A0A0B6VPW5"/>
<evidence type="ECO:0000256" key="5">
    <source>
        <dbReference type="ARBA" id="ARBA00023194"/>
    </source>
</evidence>
<dbReference type="InterPro" id="IPR016035">
    <property type="entry name" value="Acyl_Trfase/lysoPLipase"/>
</dbReference>